<name>A0A2A6FQB6_9MICO</name>
<evidence type="ECO:0000313" key="2">
    <source>
        <dbReference type="Proteomes" id="UP000219994"/>
    </source>
</evidence>
<dbReference type="AlphaFoldDB" id="A0A2A6FQB6"/>
<dbReference type="Proteomes" id="UP000219994">
    <property type="component" value="Unassembled WGS sequence"/>
</dbReference>
<proteinExistence type="predicted"/>
<organism evidence="1 2">
    <name type="scientific">Candidatus Lumbricidiphila eiseniae</name>
    <dbReference type="NCBI Taxonomy" id="1969409"/>
    <lineage>
        <taxon>Bacteria</taxon>
        <taxon>Bacillati</taxon>
        <taxon>Actinomycetota</taxon>
        <taxon>Actinomycetes</taxon>
        <taxon>Micrococcales</taxon>
        <taxon>Microbacteriaceae</taxon>
        <taxon>Candidatus Lumbricidiphila</taxon>
    </lineage>
</organism>
<protein>
    <submittedName>
        <fullName evidence="1">Uncharacterized protein</fullName>
    </submittedName>
</protein>
<accession>A0A2A6FQB6</accession>
<comment type="caution">
    <text evidence="1">The sequence shown here is derived from an EMBL/GenBank/DDBJ whole genome shotgun (WGS) entry which is preliminary data.</text>
</comment>
<evidence type="ECO:0000313" key="1">
    <source>
        <dbReference type="EMBL" id="PDQ34929.1"/>
    </source>
</evidence>
<sequence length="303" mass="34860">MSKNTGILADIRELIEMNVFSAQYSAWESSGFLSQVGYCRAGVTAGHYVLFEHYSNYECTHGWWLWKRSTTIENKGCDISFSGTTRYDDADLFTSYFRISDEKVSEFSQKCQVELAPTEEIRDIVILRLFDRLYVKLPNGRPQQSLGRKSRNPSGRFQGAEGFYALATEIDASVTPDPEYILKNKTTTLTRLYDIGAVRKTIDELTYALHLRYDYSLALRSNITRSPSEELDEMRLQEVPEKVKRFDLPWIPWRGEVSELLREETVQESLTTLTATLAAYGYHLTARPLVLAPNIEDPWAEFR</sequence>
<dbReference type="EMBL" id="NAEP01000044">
    <property type="protein sequence ID" value="PDQ34929.1"/>
    <property type="molecule type" value="Genomic_DNA"/>
</dbReference>
<reference evidence="2" key="1">
    <citation type="submission" date="2017-03" db="EMBL/GenBank/DDBJ databases">
        <authorList>
            <person name="Lund M.B."/>
        </authorList>
    </citation>
    <scope>NUCLEOTIDE SEQUENCE [LARGE SCALE GENOMIC DNA]</scope>
</reference>
<gene>
    <name evidence="1" type="ORF">B5766_09225</name>
</gene>